<keyword evidence="1" id="KW-1133">Transmembrane helix</keyword>
<sequence>MPKSPTPGGRSYAPVQTPRIVGSPRRLWPRGGSWFDRIFIIPHVIVGVGLIGFSLLNLVWLIAGTDVEGRVLAAEERTSTKGVVSHGVDYAYPSGAGERRDRTDVSQVYYEGLPAELRRPSRPAGEGDSVPITVRVLEAGPVHHAVALPNRWSRWSCLGMALAVTAFWNAIVSAFVYRDWILPRRRH</sequence>
<evidence type="ECO:0000313" key="2">
    <source>
        <dbReference type="EMBL" id="CAA9383284.1"/>
    </source>
</evidence>
<dbReference type="EMBL" id="CADCUQ010000193">
    <property type="protein sequence ID" value="CAA9383284.1"/>
    <property type="molecule type" value="Genomic_DNA"/>
</dbReference>
<proteinExistence type="predicted"/>
<gene>
    <name evidence="2" type="ORF">AVDCRST_MAG64-805</name>
</gene>
<name>A0A6J4NBE1_9BACT</name>
<protein>
    <recommendedName>
        <fullName evidence="3">DUF3592 domain-containing protein</fullName>
    </recommendedName>
</protein>
<evidence type="ECO:0008006" key="3">
    <source>
        <dbReference type="Google" id="ProtNLM"/>
    </source>
</evidence>
<feature type="transmembrane region" description="Helical" evidence="1">
    <location>
        <begin position="38"/>
        <end position="63"/>
    </location>
</feature>
<evidence type="ECO:0000256" key="1">
    <source>
        <dbReference type="SAM" id="Phobius"/>
    </source>
</evidence>
<reference evidence="2" key="1">
    <citation type="submission" date="2020-02" db="EMBL/GenBank/DDBJ databases">
        <authorList>
            <person name="Meier V. D."/>
        </authorList>
    </citation>
    <scope>NUCLEOTIDE SEQUENCE</scope>
    <source>
        <strain evidence="2">AVDCRST_MAG64</strain>
    </source>
</reference>
<feature type="transmembrane region" description="Helical" evidence="1">
    <location>
        <begin position="158"/>
        <end position="177"/>
    </location>
</feature>
<keyword evidence="1" id="KW-0472">Membrane</keyword>
<keyword evidence="1" id="KW-0812">Transmembrane</keyword>
<organism evidence="2">
    <name type="scientific">uncultured Phycisphaerae bacterium</name>
    <dbReference type="NCBI Taxonomy" id="904963"/>
    <lineage>
        <taxon>Bacteria</taxon>
        <taxon>Pseudomonadati</taxon>
        <taxon>Planctomycetota</taxon>
        <taxon>Phycisphaerae</taxon>
        <taxon>environmental samples</taxon>
    </lineage>
</organism>
<accession>A0A6J4NBE1</accession>
<dbReference type="AlphaFoldDB" id="A0A6J4NBE1"/>